<dbReference type="EMBL" id="CAADJD010000018">
    <property type="protein sequence ID" value="VFS64922.1"/>
    <property type="molecule type" value="Genomic_DNA"/>
</dbReference>
<reference evidence="1 2" key="1">
    <citation type="submission" date="2019-03" db="EMBL/GenBank/DDBJ databases">
        <authorList>
            <consortium name="Pathogen Informatics"/>
        </authorList>
    </citation>
    <scope>NUCLEOTIDE SEQUENCE [LARGE SCALE GENOMIC DNA]</scope>
    <source>
        <strain evidence="1 2">NCTC12993</strain>
    </source>
</reference>
<protein>
    <submittedName>
        <fullName evidence="1">Uncharacterized protein</fullName>
    </submittedName>
</protein>
<evidence type="ECO:0000313" key="1">
    <source>
        <dbReference type="EMBL" id="VFS64922.1"/>
    </source>
</evidence>
<dbReference type="AlphaFoldDB" id="A0A485AWE5"/>
<proteinExistence type="predicted"/>
<evidence type="ECO:0000313" key="2">
    <source>
        <dbReference type="Proteomes" id="UP000401081"/>
    </source>
</evidence>
<organism evidence="1 2">
    <name type="scientific">Kluyvera cryocrescens</name>
    <name type="common">Kluyvera citrophila</name>
    <dbReference type="NCBI Taxonomy" id="580"/>
    <lineage>
        <taxon>Bacteria</taxon>
        <taxon>Pseudomonadati</taxon>
        <taxon>Pseudomonadota</taxon>
        <taxon>Gammaproteobacteria</taxon>
        <taxon>Enterobacterales</taxon>
        <taxon>Enterobacteriaceae</taxon>
        <taxon>Kluyvera</taxon>
    </lineage>
</organism>
<sequence length="149" mass="16138">MKNTEDTRELPGAVLISCSGGRMVLAGGVNCTETQAVNVVLFQHQGTENHVVFQLFAGNGFGHAFVFTQFDQASNVAFANHIWINDFYASAQFNALRRCYAVDFIWLPSSTQVAIPRSAQIAAALTVRGSSPSGRTTRLPALRASSVSW</sequence>
<dbReference type="Proteomes" id="UP000401081">
    <property type="component" value="Unassembled WGS sequence"/>
</dbReference>
<gene>
    <name evidence="1" type="ORF">NCTC12993_03395</name>
</gene>
<keyword evidence="2" id="KW-1185">Reference proteome</keyword>
<accession>A0A485AWE5</accession>
<name>A0A485AWE5_KLUCR</name>